<dbReference type="InterPro" id="IPR042537">
    <property type="entry name" value="Nucleoporin_Nup155_C_2"/>
</dbReference>
<dbReference type="InterPro" id="IPR014908">
    <property type="entry name" value="Nucleoporin_Nup133/Nup155_N"/>
</dbReference>
<dbReference type="GO" id="GO:0017056">
    <property type="term" value="F:structural constituent of nuclear pore"/>
    <property type="evidence" value="ECO:0007669"/>
    <property type="project" value="InterPro"/>
</dbReference>
<sequence length="1354" mass="153770">MKKMDSMNVSRGMDNSISLKECLDLSGKFLDSFFVADNSFPTLLDKMQLSKKGQSVSGCTEYDYPKEGLGMPSIAPLKSRHKIPLPSALLEQWNDAQNFHRQLGIFPEINRVWVTVDQEFFLWDYSEGTDLSYFDGMNSTIFAVALVPPKPNVFQEHIKHLLVLATGLNIAILGVTFKKVTSVDGKTTEQLELTTDTIYEVPTEGLITSKISATNNGRIFLGSEDGNLFEIDYWRDKGWFSIGNGRRCKKVCHSSGTLSYILPSFLTYTITEPSAIIEMTIDNTRHILYTLSENSSIELYDLGTDGKSTSRIISLSHSNLEYQVSKLLRTIEVAQMTLLSSIKIIEETESTHIHLMAVSKTGFRLYFSTGAVYSSNTRPYTLHLVHIRLPPGYNRVIGESKPSSVEHVLYNRGTVIMACGTNITNYRPLLWCITPDEYAFSLNFSEKYFVTDLDMCPLSMDNIGPNLLIYNDPSLPQPPLVVRQQFENRQEYITITPQGLEIFEMIRPYDTLCELFAISQGTETDAIKNYFKNMPNNQACVACLTIICDQSLKNQKIKEYATRAFFTHGGEPKLVTENLNDSFHDLTRVSKNQNTSYRSGHFTTSMPSLVSSQPNTSFINNQTNTSFMNVQPNTSFINNQPNITNLQSISVHYSFKHNALYLYVSRLLRPLWNIKAVNMETTDGKTYIVNTVSPDDCLFVASHLQTLHTFMNNYYKMLANYTRIPLDSSRRTTVQDAHQSESKSINCLKQLVVQSAEVFNLWKLLSEHQFYIIANKLSEQEHRVLENVTFKELILVHQEICQSLVQKLLDTYLNESSSVDSISTKLRQVCPSIYHSEDAACAKASEMIKLAQSTINEDERKQILYQSLKVLKEVAPKINLTSVCLQYTNCAYMEGVYQMCTECANKIDPKNLGGHYFVNNMVLDRDGPGYGAYMLRLDIYKEISSSLDYLYSIMVKNPSLNIPTRPNLIPGILENTALTPEQSSNLIAELIKLCISCDDEIMHTVVYRWMIDKKLIRETIEMGHHSLEKFLLAQSQSDDNNNYIKDVLCRYYEYNGNYNEAAEVLASLSKRPESGLTLSDRLMYLGRAMACLRSKKLSTPALNATSLREVEDLLQVAEIQKMILDLFLSSQVDGKAEIIEKLNNSLFTLGELYSNFAEPHRLWEAQLAILQLSNHDDRELVNQIWENILLKVVEDCGDIGEHNKMTIALEKIKSLASSHPINSSTFDLEYVTTMLEYLNCNLGGDLESVYTTMLTIGAPIESLVAIYKKIYSTNDPRWQKTSELHVLEVIMSLARYYLQNVDLWPSGMQRRSIAVNLFDLLVICQNMLYSRFAHSPLIEGVIAIKTELDIIIKN</sequence>
<keyword evidence="8" id="KW-1185">Reference proteome</keyword>
<dbReference type="GO" id="GO:0000972">
    <property type="term" value="P:transcription-dependent tethering of RNA polymerase II gene DNA at nuclear periphery"/>
    <property type="evidence" value="ECO:0007669"/>
    <property type="project" value="TreeGrafter"/>
</dbReference>
<dbReference type="Gene3D" id="1.25.40.450">
    <property type="entry name" value="Nucleoporin, helical domain, N-terminal subdomain"/>
    <property type="match status" value="1"/>
</dbReference>
<dbReference type="InterPro" id="IPR004870">
    <property type="entry name" value="Nucleoporin_Nup155"/>
</dbReference>
<evidence type="ECO:0000259" key="5">
    <source>
        <dbReference type="Pfam" id="PF03177"/>
    </source>
</evidence>
<evidence type="ECO:0000256" key="4">
    <source>
        <dbReference type="ARBA" id="ARBA00023242"/>
    </source>
</evidence>
<evidence type="ECO:0000313" key="7">
    <source>
        <dbReference type="EMBL" id="VVC41416.1"/>
    </source>
</evidence>
<dbReference type="Gene3D" id="1.20.58.1780">
    <property type="match status" value="1"/>
</dbReference>
<dbReference type="GO" id="GO:0036228">
    <property type="term" value="P:protein localization to nuclear inner membrane"/>
    <property type="evidence" value="ECO:0007669"/>
    <property type="project" value="TreeGrafter"/>
</dbReference>
<dbReference type="InterPro" id="IPR007187">
    <property type="entry name" value="Nucleoporin_Nup133/Nup155_C"/>
</dbReference>
<protein>
    <submittedName>
        <fullName evidence="7">WD40/YVTN repeat-like-containing domain,Nucleoporin, Nup133/Nup155-like, N-terminal,WD40</fullName>
    </submittedName>
</protein>
<proteinExistence type="inferred from homology"/>
<dbReference type="SUPFAM" id="SSF50978">
    <property type="entry name" value="WD40 repeat-like"/>
    <property type="match status" value="1"/>
</dbReference>
<organism evidence="7 8">
    <name type="scientific">Cinara cedri</name>
    <dbReference type="NCBI Taxonomy" id="506608"/>
    <lineage>
        <taxon>Eukaryota</taxon>
        <taxon>Metazoa</taxon>
        <taxon>Ecdysozoa</taxon>
        <taxon>Arthropoda</taxon>
        <taxon>Hexapoda</taxon>
        <taxon>Insecta</taxon>
        <taxon>Pterygota</taxon>
        <taxon>Neoptera</taxon>
        <taxon>Paraneoptera</taxon>
        <taxon>Hemiptera</taxon>
        <taxon>Sternorrhyncha</taxon>
        <taxon>Aphidomorpha</taxon>
        <taxon>Aphidoidea</taxon>
        <taxon>Aphididae</taxon>
        <taxon>Lachninae</taxon>
        <taxon>Cinara</taxon>
    </lineage>
</organism>
<comment type="subcellular location">
    <subcellularLocation>
        <location evidence="1">Nucleus</location>
    </subcellularLocation>
</comment>
<evidence type="ECO:0000313" key="8">
    <source>
        <dbReference type="Proteomes" id="UP000325440"/>
    </source>
</evidence>
<evidence type="ECO:0000259" key="6">
    <source>
        <dbReference type="Pfam" id="PF08801"/>
    </source>
</evidence>
<dbReference type="PANTHER" id="PTHR10350">
    <property type="entry name" value="NUCLEAR PORE COMPLEX PROTEIN NUP155"/>
    <property type="match status" value="1"/>
</dbReference>
<dbReference type="Gene3D" id="1.20.120.1880">
    <property type="entry name" value="Nucleoporin, helical C-terminal domain"/>
    <property type="match status" value="1"/>
</dbReference>
<dbReference type="InterPro" id="IPR036322">
    <property type="entry name" value="WD40_repeat_dom_sf"/>
</dbReference>
<accession>A0A5E4NGD3</accession>
<evidence type="ECO:0000256" key="1">
    <source>
        <dbReference type="ARBA" id="ARBA00004123"/>
    </source>
</evidence>
<dbReference type="Proteomes" id="UP000325440">
    <property type="component" value="Unassembled WGS sequence"/>
</dbReference>
<dbReference type="GO" id="GO:0044611">
    <property type="term" value="C:nuclear pore inner ring"/>
    <property type="evidence" value="ECO:0007669"/>
    <property type="project" value="TreeGrafter"/>
</dbReference>
<dbReference type="InterPro" id="IPR042533">
    <property type="entry name" value="Nucleoporin_Nup155_C_1"/>
</dbReference>
<evidence type="ECO:0000256" key="2">
    <source>
        <dbReference type="ARBA" id="ARBA00007373"/>
    </source>
</evidence>
<dbReference type="Pfam" id="PF08801">
    <property type="entry name" value="Nucleoporin_N"/>
    <property type="match status" value="1"/>
</dbReference>
<dbReference type="InterPro" id="IPR042538">
    <property type="entry name" value="Nucleoporin_Nup155_C_3"/>
</dbReference>
<dbReference type="PANTHER" id="PTHR10350:SF6">
    <property type="entry name" value="NUCLEAR PORE COMPLEX PROTEIN NUP155"/>
    <property type="match status" value="1"/>
</dbReference>
<feature type="domain" description="Nucleoporin Nup133/Nup155-like C-terminal" evidence="5">
    <location>
        <begin position="654"/>
        <end position="1300"/>
    </location>
</feature>
<dbReference type="OrthoDB" id="338970at2759"/>
<dbReference type="Gene3D" id="1.25.40.440">
    <property type="entry name" value="Nucleoporin, helical domain, central subdomain"/>
    <property type="match status" value="1"/>
</dbReference>
<dbReference type="EMBL" id="CABPRJ010001918">
    <property type="protein sequence ID" value="VVC41416.1"/>
    <property type="molecule type" value="Genomic_DNA"/>
</dbReference>
<keyword evidence="3" id="KW-0813">Transport</keyword>
<gene>
    <name evidence="7" type="ORF">CINCED_3A003485</name>
</gene>
<dbReference type="GO" id="GO:0006405">
    <property type="term" value="P:RNA export from nucleus"/>
    <property type="evidence" value="ECO:0007669"/>
    <property type="project" value="TreeGrafter"/>
</dbReference>
<keyword evidence="4" id="KW-0539">Nucleus</keyword>
<dbReference type="Pfam" id="PF03177">
    <property type="entry name" value="Nucleoporin_C"/>
    <property type="match status" value="1"/>
</dbReference>
<dbReference type="GO" id="GO:0006606">
    <property type="term" value="P:protein import into nucleus"/>
    <property type="evidence" value="ECO:0007669"/>
    <property type="project" value="TreeGrafter"/>
</dbReference>
<feature type="domain" description="Nucleoporin Nup133/Nup155-like N-terminal" evidence="6">
    <location>
        <begin position="82"/>
        <end position="405"/>
    </location>
</feature>
<evidence type="ECO:0000256" key="3">
    <source>
        <dbReference type="ARBA" id="ARBA00022448"/>
    </source>
</evidence>
<comment type="similarity">
    <text evidence="2">Belongs to the non-repetitive/WGA-negative nucleoporin family.</text>
</comment>
<reference evidence="7 8" key="1">
    <citation type="submission" date="2019-08" db="EMBL/GenBank/DDBJ databases">
        <authorList>
            <person name="Alioto T."/>
            <person name="Alioto T."/>
            <person name="Gomez Garrido J."/>
        </authorList>
    </citation>
    <scope>NUCLEOTIDE SEQUENCE [LARGE SCALE GENOMIC DNA]</scope>
</reference>
<name>A0A5E4NGD3_9HEMI</name>